<dbReference type="Gene3D" id="3.40.50.1240">
    <property type="entry name" value="Phosphoglycerate mutase-like"/>
    <property type="match status" value="1"/>
</dbReference>
<comment type="caution">
    <text evidence="3">The sequence shown here is derived from an EMBL/GenBank/DDBJ whole genome shotgun (WGS) entry which is preliminary data.</text>
</comment>
<dbReference type="Proteomes" id="UP000076959">
    <property type="component" value="Unassembled WGS sequence"/>
</dbReference>
<dbReference type="AlphaFoldDB" id="A0A176YDZ2"/>
<reference evidence="3 4" key="1">
    <citation type="submission" date="2016-03" db="EMBL/GenBank/DDBJ databases">
        <title>Draft Genome Sequence of the Strain BR 10245 (Bradyrhizobium sp.) isolated from nodules of Centrolobium paraense.</title>
        <authorList>
            <person name="Simoes-Araujo J.L.Sr."/>
            <person name="Barauna A.C."/>
            <person name="Silva K."/>
            <person name="Zilli J.E."/>
        </authorList>
    </citation>
    <scope>NUCLEOTIDE SEQUENCE [LARGE SCALE GENOMIC DNA]</scope>
    <source>
        <strain evidence="3 4">BR 10245</strain>
    </source>
</reference>
<evidence type="ECO:0000256" key="2">
    <source>
        <dbReference type="PIRSR" id="PIRSR613078-2"/>
    </source>
</evidence>
<keyword evidence="4" id="KW-1185">Reference proteome</keyword>
<dbReference type="CDD" id="cd07067">
    <property type="entry name" value="HP_PGM_like"/>
    <property type="match status" value="1"/>
</dbReference>
<accession>A0A176YDZ2</accession>
<dbReference type="PANTHER" id="PTHR48100">
    <property type="entry name" value="BROAD-SPECIFICITY PHOSPHATASE YOR283W-RELATED"/>
    <property type="match status" value="1"/>
</dbReference>
<feature type="active site" description="Proton donor/acceptor" evidence="1">
    <location>
        <position position="84"/>
    </location>
</feature>
<dbReference type="InterPro" id="IPR029033">
    <property type="entry name" value="His_PPase_superfam"/>
</dbReference>
<dbReference type="GO" id="GO:0101006">
    <property type="term" value="F:protein histidine phosphatase activity"/>
    <property type="evidence" value="ECO:0007669"/>
    <property type="project" value="TreeGrafter"/>
</dbReference>
<dbReference type="EMBL" id="LUUB01000083">
    <property type="protein sequence ID" value="OAF04719.1"/>
    <property type="molecule type" value="Genomic_DNA"/>
</dbReference>
<feature type="binding site" evidence="2">
    <location>
        <begin position="84"/>
        <end position="87"/>
    </location>
    <ligand>
        <name>substrate</name>
    </ligand>
</feature>
<evidence type="ECO:0000256" key="1">
    <source>
        <dbReference type="PIRSR" id="PIRSR613078-1"/>
    </source>
</evidence>
<evidence type="ECO:0000313" key="4">
    <source>
        <dbReference type="Proteomes" id="UP000076959"/>
    </source>
</evidence>
<dbReference type="Pfam" id="PF00300">
    <property type="entry name" value="His_Phos_1"/>
    <property type="match status" value="1"/>
</dbReference>
<dbReference type="RefSeq" id="WP_063705239.1">
    <property type="nucleotide sequence ID" value="NZ_LUUB01000083.1"/>
</dbReference>
<dbReference type="InterPro" id="IPR050275">
    <property type="entry name" value="PGM_Phosphatase"/>
</dbReference>
<feature type="binding site" evidence="2">
    <location>
        <position position="62"/>
    </location>
    <ligand>
        <name>substrate</name>
    </ligand>
</feature>
<dbReference type="GO" id="GO:0070297">
    <property type="term" value="P:regulation of phosphorelay signal transduction system"/>
    <property type="evidence" value="ECO:0007669"/>
    <property type="project" value="TreeGrafter"/>
</dbReference>
<gene>
    <name evidence="3" type="ORF">AYJ54_23975</name>
</gene>
<dbReference type="InterPro" id="IPR013078">
    <property type="entry name" value="His_Pase_superF_clade-1"/>
</dbReference>
<dbReference type="PANTHER" id="PTHR48100:SF15">
    <property type="entry name" value="SEDOHEPTULOSE 1,7-BISPHOSPHATASE"/>
    <property type="match status" value="1"/>
</dbReference>
<dbReference type="STRING" id="1505087.AYJ54_23975"/>
<dbReference type="SUPFAM" id="SSF53254">
    <property type="entry name" value="Phosphoglycerate mutase-like"/>
    <property type="match status" value="1"/>
</dbReference>
<feature type="binding site" evidence="2">
    <location>
        <begin position="25"/>
        <end position="26"/>
    </location>
    <ligand>
        <name>substrate</name>
    </ligand>
</feature>
<dbReference type="SMART" id="SM00855">
    <property type="entry name" value="PGAM"/>
    <property type="match status" value="1"/>
</dbReference>
<protein>
    <submittedName>
        <fullName evidence="3">Phosphoglycerate mutase</fullName>
    </submittedName>
</protein>
<proteinExistence type="predicted"/>
<sequence>MSAVLPIICLARHGETAWSLSGQHTGLTDLALTQRGELNAQSLRSRLLGFTFAKVFTSPLKRAVQTSELAGFGVEAEPDRDLLEWNYGQYEGRRTKEIQDERPGWQLFRDGCPGGEAPSEVGARADRIVERVRNVPGNVLLFSSGHFLRVLAARWLGLDAEAGRLFTLDTASLSILGYEHDQSEPAIRLWNDTGHVEVRFAPAFAR</sequence>
<feature type="active site" description="Tele-phosphohistidine intermediate" evidence="1">
    <location>
        <position position="13"/>
    </location>
</feature>
<evidence type="ECO:0000313" key="3">
    <source>
        <dbReference type="EMBL" id="OAF04719.1"/>
    </source>
</evidence>
<dbReference type="OrthoDB" id="9781415at2"/>
<organism evidence="3 4">
    <name type="scientific">Bradyrhizobium centrolobii</name>
    <dbReference type="NCBI Taxonomy" id="1505087"/>
    <lineage>
        <taxon>Bacteria</taxon>
        <taxon>Pseudomonadati</taxon>
        <taxon>Pseudomonadota</taxon>
        <taxon>Alphaproteobacteria</taxon>
        <taxon>Hyphomicrobiales</taxon>
        <taxon>Nitrobacteraceae</taxon>
        <taxon>Bradyrhizobium</taxon>
    </lineage>
</organism>
<name>A0A176YDZ2_9BRAD</name>